<dbReference type="InterPro" id="IPR013087">
    <property type="entry name" value="Znf_C2H2_type"/>
</dbReference>
<feature type="compositionally biased region" description="Polar residues" evidence="8">
    <location>
        <begin position="43"/>
        <end position="52"/>
    </location>
</feature>
<keyword evidence="5" id="KW-0862">Zinc</keyword>
<keyword evidence="2" id="KW-0479">Metal-binding</keyword>
<feature type="region of interest" description="Disordered" evidence="8">
    <location>
        <begin position="380"/>
        <end position="410"/>
    </location>
</feature>
<dbReference type="WBParaSite" id="maker-uti_cns_0007612-snap-gene-0.2-mRNA-1">
    <property type="protein sequence ID" value="maker-uti_cns_0007612-snap-gene-0.2-mRNA-1"/>
    <property type="gene ID" value="maker-uti_cns_0007612-snap-gene-0.2"/>
</dbReference>
<feature type="compositionally biased region" description="Polar residues" evidence="8">
    <location>
        <begin position="328"/>
        <end position="337"/>
    </location>
</feature>
<dbReference type="SMART" id="SM00355">
    <property type="entry name" value="ZnF_C2H2"/>
    <property type="match status" value="5"/>
</dbReference>
<evidence type="ECO:0000256" key="2">
    <source>
        <dbReference type="ARBA" id="ARBA00022723"/>
    </source>
</evidence>
<keyword evidence="9" id="KW-0812">Transmembrane</keyword>
<dbReference type="AlphaFoldDB" id="A0A1I8HS28"/>
<name>A0A1I8HS28_9PLAT</name>
<evidence type="ECO:0000259" key="10">
    <source>
        <dbReference type="PROSITE" id="PS50157"/>
    </source>
</evidence>
<feature type="domain" description="C2H2-type" evidence="10">
    <location>
        <begin position="417"/>
        <end position="444"/>
    </location>
</feature>
<protein>
    <submittedName>
        <fullName evidence="12">C2H2-type domain-containing protein</fullName>
    </submittedName>
</protein>
<evidence type="ECO:0000256" key="4">
    <source>
        <dbReference type="ARBA" id="ARBA00022771"/>
    </source>
</evidence>
<evidence type="ECO:0000256" key="3">
    <source>
        <dbReference type="ARBA" id="ARBA00022737"/>
    </source>
</evidence>
<feature type="region of interest" description="Disordered" evidence="8">
    <location>
        <begin position="514"/>
        <end position="608"/>
    </location>
</feature>
<organism evidence="11 12">
    <name type="scientific">Macrostomum lignano</name>
    <dbReference type="NCBI Taxonomy" id="282301"/>
    <lineage>
        <taxon>Eukaryota</taxon>
        <taxon>Metazoa</taxon>
        <taxon>Spiralia</taxon>
        <taxon>Lophotrochozoa</taxon>
        <taxon>Platyhelminthes</taxon>
        <taxon>Rhabditophora</taxon>
        <taxon>Macrostomorpha</taxon>
        <taxon>Macrostomida</taxon>
        <taxon>Macrostomidae</taxon>
        <taxon>Macrostomum</taxon>
    </lineage>
</organism>
<feature type="transmembrane region" description="Helical" evidence="9">
    <location>
        <begin position="12"/>
        <end position="36"/>
    </location>
</feature>
<keyword evidence="9" id="KW-0472">Membrane</keyword>
<dbReference type="Proteomes" id="UP000095280">
    <property type="component" value="Unplaced"/>
</dbReference>
<feature type="region of interest" description="Disordered" evidence="8">
    <location>
        <begin position="277"/>
        <end position="337"/>
    </location>
</feature>
<keyword evidence="11" id="KW-1185">Reference proteome</keyword>
<feature type="compositionally biased region" description="Low complexity" evidence="8">
    <location>
        <begin position="552"/>
        <end position="564"/>
    </location>
</feature>
<keyword evidence="4 7" id="KW-0863">Zinc-finger</keyword>
<dbReference type="GO" id="GO:0008270">
    <property type="term" value="F:zinc ion binding"/>
    <property type="evidence" value="ECO:0007669"/>
    <property type="project" value="UniProtKB-KW"/>
</dbReference>
<dbReference type="Pfam" id="PF13909">
    <property type="entry name" value="zf-H2C2_5"/>
    <property type="match status" value="1"/>
</dbReference>
<evidence type="ECO:0000256" key="6">
    <source>
        <dbReference type="ARBA" id="ARBA00023242"/>
    </source>
</evidence>
<evidence type="ECO:0000256" key="7">
    <source>
        <dbReference type="PROSITE-ProRule" id="PRU00042"/>
    </source>
</evidence>
<feature type="compositionally biased region" description="Low complexity" evidence="8">
    <location>
        <begin position="84"/>
        <end position="110"/>
    </location>
</feature>
<reference evidence="12" key="1">
    <citation type="submission" date="2016-11" db="UniProtKB">
        <authorList>
            <consortium name="WormBaseParasite"/>
        </authorList>
    </citation>
    <scope>IDENTIFICATION</scope>
</reference>
<sequence>PRLVVNRKSPILALISIALIMFACGAPGSLLTLQIAHHHVGSQPVQTRSTGASRIDRSRKQRRSLPPSMLTAPQQQRQQGVPILSPLLFPSPTLPTTTSTSAAAPASSSSVGVHHQLADHLPRVDASPEPPGVPGCSDSQHSAPGAVDDPSGGRGGRQPVTTCHQCGRGFVCQGDMNAHFELEHLAALMGEFDHGKSWKSSAVENKELNVEATMVRLENGDTIGFKCPECDYFAKWPTELQKHIMVHSSARPHVCVVCGCTYKWKWDLGRHFDRSHESAAMPNPYKKNSARPSSGGGGGYPSSASAAATSSTGRSTPRAPRQSGGSGSSRLASPSAGGSTTAELLAYYSTPARSAAMAAAAASAAAAAAAAAVGEAAVSAAASPSEPRELSPPPPRLVLKSEDEDGVNDDSQLQQQLACPICGAQTRWPDELKTHVVGHSEFRPYRCSGCPFASRERSEVVAHIEASCCEPAGAGHHPADSTVLCEPPPLLVGVFADGAEVADYAERAARRQRLQQFDGDDEEDEAATAGEAEEANDDSRDEDAKATSLLKSEPGSPAEAPSSSVREPPEMPRVGSPTVAKRLDAPRSCDSSSSNSGSGGSKELANQF</sequence>
<dbReference type="PANTHER" id="PTHR24406">
    <property type="entry name" value="TRANSCRIPTIONAL REPRESSOR CTCFL-RELATED"/>
    <property type="match status" value="1"/>
</dbReference>
<comment type="subcellular location">
    <subcellularLocation>
        <location evidence="1">Nucleus</location>
    </subcellularLocation>
</comment>
<dbReference type="PROSITE" id="PS50157">
    <property type="entry name" value="ZINC_FINGER_C2H2_2"/>
    <property type="match status" value="2"/>
</dbReference>
<keyword evidence="3" id="KW-0677">Repeat</keyword>
<keyword evidence="9" id="KW-1133">Transmembrane helix</keyword>
<accession>A0A1I8HS28</accession>
<dbReference type="GO" id="GO:0005634">
    <property type="term" value="C:nucleus"/>
    <property type="evidence" value="ECO:0007669"/>
    <property type="project" value="UniProtKB-SubCell"/>
</dbReference>
<keyword evidence="6" id="KW-0539">Nucleus</keyword>
<dbReference type="Gene3D" id="3.30.160.60">
    <property type="entry name" value="Classic Zinc Finger"/>
    <property type="match status" value="2"/>
</dbReference>
<evidence type="ECO:0000313" key="12">
    <source>
        <dbReference type="WBParaSite" id="maker-uti_cns_0007612-snap-gene-0.2-mRNA-1"/>
    </source>
</evidence>
<feature type="domain" description="C2H2-type" evidence="10">
    <location>
        <begin position="225"/>
        <end position="252"/>
    </location>
</feature>
<proteinExistence type="predicted"/>
<dbReference type="InterPro" id="IPR036236">
    <property type="entry name" value="Znf_C2H2_sf"/>
</dbReference>
<dbReference type="SUPFAM" id="SSF57667">
    <property type="entry name" value="beta-beta-alpha zinc fingers"/>
    <property type="match status" value="2"/>
</dbReference>
<evidence type="ECO:0000256" key="5">
    <source>
        <dbReference type="ARBA" id="ARBA00022833"/>
    </source>
</evidence>
<evidence type="ECO:0000256" key="1">
    <source>
        <dbReference type="ARBA" id="ARBA00004123"/>
    </source>
</evidence>
<evidence type="ECO:0000256" key="9">
    <source>
        <dbReference type="SAM" id="Phobius"/>
    </source>
</evidence>
<dbReference type="PROSITE" id="PS00028">
    <property type="entry name" value="ZINC_FINGER_C2H2_1"/>
    <property type="match status" value="2"/>
</dbReference>
<feature type="region of interest" description="Disordered" evidence="8">
    <location>
        <begin position="40"/>
        <end position="159"/>
    </location>
</feature>
<feature type="compositionally biased region" description="Low complexity" evidence="8">
    <location>
        <begin position="301"/>
        <end position="321"/>
    </location>
</feature>
<evidence type="ECO:0000256" key="8">
    <source>
        <dbReference type="SAM" id="MobiDB-lite"/>
    </source>
</evidence>
<dbReference type="InterPro" id="IPR050888">
    <property type="entry name" value="ZnF_C2H2-type_TF"/>
</dbReference>
<feature type="compositionally biased region" description="Acidic residues" evidence="8">
    <location>
        <begin position="518"/>
        <end position="541"/>
    </location>
</feature>
<evidence type="ECO:0000313" key="11">
    <source>
        <dbReference type="Proteomes" id="UP000095280"/>
    </source>
</evidence>